<evidence type="ECO:0000256" key="2">
    <source>
        <dbReference type="ARBA" id="ARBA00007225"/>
    </source>
</evidence>
<evidence type="ECO:0000256" key="6">
    <source>
        <dbReference type="RuleBase" id="RU364089"/>
    </source>
</evidence>
<evidence type="ECO:0000256" key="5">
    <source>
        <dbReference type="ARBA" id="ARBA00022997"/>
    </source>
</evidence>
<dbReference type="AlphaFoldDB" id="A0A087AHD3"/>
<organism evidence="8 9">
    <name type="scientific">Bifidobacterium choerinum</name>
    <dbReference type="NCBI Taxonomy" id="35760"/>
    <lineage>
        <taxon>Bacteria</taxon>
        <taxon>Bacillati</taxon>
        <taxon>Actinomycetota</taxon>
        <taxon>Actinomycetes</taxon>
        <taxon>Bifidobacteriales</taxon>
        <taxon>Bifidobacteriaceae</taxon>
        <taxon>Bifidobacterium</taxon>
    </lineage>
</organism>
<dbReference type="InterPro" id="IPR005322">
    <property type="entry name" value="Peptidase_C69"/>
</dbReference>
<keyword evidence="4 6" id="KW-0378">Hydrolase</keyword>
<dbReference type="GO" id="GO:0016805">
    <property type="term" value="F:dipeptidase activity"/>
    <property type="evidence" value="ECO:0007669"/>
    <property type="project" value="UniProtKB-KW"/>
</dbReference>
<dbReference type="EMBL" id="CP018044">
    <property type="protein sequence ID" value="ATU20143.1"/>
    <property type="molecule type" value="Genomic_DNA"/>
</dbReference>
<dbReference type="GO" id="GO:0006508">
    <property type="term" value="P:proteolysis"/>
    <property type="evidence" value="ECO:0007669"/>
    <property type="project" value="UniProtKB-KW"/>
</dbReference>
<dbReference type="InterPro" id="IPR047804">
    <property type="entry name" value="C69_dipept_A-like"/>
</dbReference>
<evidence type="ECO:0000313" key="7">
    <source>
        <dbReference type="EMBL" id="ATU20143.1"/>
    </source>
</evidence>
<comment type="catalytic activity">
    <reaction evidence="1">
        <text>an L-aminoacyl-L-amino acid + H2O = 2 an L-alpha-amino acid</text>
        <dbReference type="Rhea" id="RHEA:48940"/>
        <dbReference type="ChEBI" id="CHEBI:15377"/>
        <dbReference type="ChEBI" id="CHEBI:59869"/>
        <dbReference type="ChEBI" id="CHEBI:77460"/>
        <dbReference type="EC" id="3.4.13.19"/>
    </reaction>
</comment>
<dbReference type="eggNOG" id="COG4690">
    <property type="taxonomic scope" value="Bacteria"/>
</dbReference>
<evidence type="ECO:0000256" key="1">
    <source>
        <dbReference type="ARBA" id="ARBA00001670"/>
    </source>
</evidence>
<keyword evidence="3 6" id="KW-0645">Protease</keyword>
<proteinExistence type="inferred from homology"/>
<evidence type="ECO:0000313" key="10">
    <source>
        <dbReference type="Proteomes" id="UP000229907"/>
    </source>
</evidence>
<protein>
    <recommendedName>
        <fullName evidence="6">Dipeptidase</fullName>
        <ecNumber evidence="6">3.4.-.-</ecNumber>
    </recommendedName>
</protein>
<dbReference type="GO" id="GO:0070004">
    <property type="term" value="F:cysteine-type exopeptidase activity"/>
    <property type="evidence" value="ECO:0007669"/>
    <property type="project" value="InterPro"/>
</dbReference>
<sequence>MSCTTLLVGKDASYDGSTIIARNEDSCNGEFDPKQFVIVRPEDQPRHYKSVLSHVEIDLPDDPLQYSSVPNAIRKSGIWGEAGVNEANVAMSATETLTTNERVLGADPLVEFAPAIGKPGDDDYEPEVAGGIGEEDFVTIVLPYIKTAREGVARLGALLEQYGTYEMNGVAFSDVNEIWWLETVGGHHWIARRVPDDCYVTMPNQLGIDEFDLDDALGKQCDYMCSADLDDFIEGNHLSLAVEGASPFSPRDAFGSHSDSDHVYNTPRAWYMQRYFNPLDEVWDGPDADHKPDADDIPWCRQPDRKITMEDVKYILSSHYQETPFDPYGTGGDDMSRTRFRPIGINRTNHLAAMQIRPYRPQVNRAVQWIAYGSNPFNAMVPFFPNVDDTPAYLRDTTARVTSENFYWANRIIGVLCDAQHAQTMSAVENYQLKVGALGHAMLRAADEQVNRLGGDAVLEASAREHEYDDEFVEDELVEDVQPMEPDEIIEAVRNPEVRDVLATANEDLARQLKKETEKLLDTALYTSSLAMKNHFAMSDN</sequence>
<evidence type="ECO:0000313" key="8">
    <source>
        <dbReference type="EMBL" id="KFI58183.1"/>
    </source>
</evidence>
<reference evidence="7 10" key="2">
    <citation type="submission" date="2016-11" db="EMBL/GenBank/DDBJ databases">
        <title>complete genome sequence of Bifidobacterium choerinum strain FMB-1.</title>
        <authorList>
            <person name="Park C.-S."/>
            <person name="Jung D.-H."/>
            <person name="Choi D.-S."/>
        </authorList>
    </citation>
    <scope>NUCLEOTIDE SEQUENCE [LARGE SCALE GENOMIC DNA]</scope>
    <source>
        <strain evidence="7 10">FMB-1</strain>
    </source>
</reference>
<dbReference type="Proteomes" id="UP000028995">
    <property type="component" value="Unassembled WGS sequence"/>
</dbReference>
<evidence type="ECO:0000256" key="3">
    <source>
        <dbReference type="ARBA" id="ARBA00022670"/>
    </source>
</evidence>
<reference evidence="8 9" key="1">
    <citation type="submission" date="2014-03" db="EMBL/GenBank/DDBJ databases">
        <title>Genomics of Bifidobacteria.</title>
        <authorList>
            <person name="Ventura M."/>
            <person name="Milani C."/>
            <person name="Lugli G.A."/>
        </authorList>
    </citation>
    <scope>NUCLEOTIDE SEQUENCE [LARGE SCALE GENOMIC DNA]</scope>
    <source>
        <strain evidence="8 9">LMG 10510</strain>
    </source>
</reference>
<dbReference type="STRING" id="35760.BCHO_0266"/>
<gene>
    <name evidence="7" type="ORF">BcFMB_03475</name>
    <name evidence="8" type="ORF">BCHO_0266</name>
</gene>
<evidence type="ECO:0000256" key="4">
    <source>
        <dbReference type="ARBA" id="ARBA00022801"/>
    </source>
</evidence>
<dbReference type="Proteomes" id="UP000229907">
    <property type="component" value="Chromosome"/>
</dbReference>
<name>A0A087AHD3_9BIFI</name>
<comment type="similarity">
    <text evidence="2 6">Belongs to the peptidase C69 family.</text>
</comment>
<dbReference type="Pfam" id="PF03577">
    <property type="entry name" value="Peptidase_C69"/>
    <property type="match status" value="1"/>
</dbReference>
<dbReference type="KEGG" id="bcho:BcFMB_03475"/>
<dbReference type="EC" id="3.4.-.-" evidence="6"/>
<dbReference type="PANTHER" id="PTHR12994">
    <property type="entry name" value="SECERNIN"/>
    <property type="match status" value="1"/>
</dbReference>
<dbReference type="Gene3D" id="3.60.60.10">
    <property type="entry name" value="Penicillin V Acylase, Chain A"/>
    <property type="match status" value="1"/>
</dbReference>
<evidence type="ECO:0000313" key="9">
    <source>
        <dbReference type="Proteomes" id="UP000028995"/>
    </source>
</evidence>
<dbReference type="EMBL" id="JGYU01000002">
    <property type="protein sequence ID" value="KFI58183.1"/>
    <property type="molecule type" value="Genomic_DNA"/>
</dbReference>
<keyword evidence="9" id="KW-1185">Reference proteome</keyword>
<keyword evidence="5 6" id="KW-0224">Dipeptidase</keyword>
<accession>A0A087AHD3</accession>
<dbReference type="OrthoDB" id="9764088at2"/>
<dbReference type="NCBIfam" id="NF033678">
    <property type="entry name" value="C69_fam_dipept"/>
    <property type="match status" value="1"/>
</dbReference>
<dbReference type="RefSeq" id="WP_024541646.1">
    <property type="nucleotide sequence ID" value="NZ_CP018044.1"/>
</dbReference>
<dbReference type="PANTHER" id="PTHR12994:SF17">
    <property type="entry name" value="LD30995P"/>
    <property type="match status" value="1"/>
</dbReference>